<dbReference type="EMBL" id="CAADFE010000019">
    <property type="protein sequence ID" value="VFJ69606.1"/>
    <property type="molecule type" value="Genomic_DNA"/>
</dbReference>
<dbReference type="InterPro" id="IPR025669">
    <property type="entry name" value="AAA_dom"/>
</dbReference>
<evidence type="ECO:0000259" key="1">
    <source>
        <dbReference type="Pfam" id="PF13614"/>
    </source>
</evidence>
<dbReference type="CDD" id="cd02042">
    <property type="entry name" value="ParAB_family"/>
    <property type="match status" value="1"/>
</dbReference>
<proteinExistence type="predicted"/>
<evidence type="ECO:0000313" key="2">
    <source>
        <dbReference type="EMBL" id="VFJ69606.1"/>
    </source>
</evidence>
<gene>
    <name evidence="2" type="ORF">BECKFW1821C_GA0114237_101925</name>
</gene>
<dbReference type="AlphaFoldDB" id="A0A450TP05"/>
<dbReference type="PANTHER" id="PTHR13696">
    <property type="entry name" value="P-LOOP CONTAINING NUCLEOSIDE TRIPHOSPHATE HYDROLASE"/>
    <property type="match status" value="1"/>
</dbReference>
<dbReference type="Pfam" id="PF13614">
    <property type="entry name" value="AAA_31"/>
    <property type="match status" value="1"/>
</dbReference>
<dbReference type="SUPFAM" id="SSF52540">
    <property type="entry name" value="P-loop containing nucleoside triphosphate hydrolases"/>
    <property type="match status" value="1"/>
</dbReference>
<protein>
    <submittedName>
        <fullName evidence="2">Cellulose biosynthesis protein BcsQ</fullName>
    </submittedName>
</protein>
<accession>A0A450TP05</accession>
<dbReference type="InterPro" id="IPR050678">
    <property type="entry name" value="DNA_Partitioning_ATPase"/>
</dbReference>
<name>A0A450TP05_9GAMM</name>
<dbReference type="Gene3D" id="3.40.50.300">
    <property type="entry name" value="P-loop containing nucleotide triphosphate hydrolases"/>
    <property type="match status" value="1"/>
</dbReference>
<dbReference type="InterPro" id="IPR027417">
    <property type="entry name" value="P-loop_NTPase"/>
</dbReference>
<sequence>MSNNSKKTGQKSAKTICLFNHKGGVSKTTTAFNLGWCLADQGKKVLMVDLDSQCNLSGLVLGYGAIDDDHMSAFYESRKNLTMKPIVETLINGVSPESFLDSESGNLLRTENSNLFLLPGNLSVSELDSQISVSLKIATGVPATRNIPGNLPKILIKIASEKVDADYVIYDLSPNIGGLNEVILMASNYFIVPTSPDYFCLQAIYSLEKNIRRWHREIERFIEDNEFKKTSFSIANKPVFLGAIQQRYRPRSGKPAKSFEKWINNIRDAINDEFIPSLAKIDCVIDSEIMKEALRGTDLVPYDLAQIPDFNSLIAISQQLSKPVFALTDSEIKEVGKVFGDAETTMKNSRNNFREIFTDLAKRIIHLTSQ</sequence>
<dbReference type="PANTHER" id="PTHR13696:SF52">
    <property type="entry name" value="PARA FAMILY PROTEIN CT_582"/>
    <property type="match status" value="1"/>
</dbReference>
<reference evidence="2" key="1">
    <citation type="submission" date="2019-02" db="EMBL/GenBank/DDBJ databases">
        <authorList>
            <person name="Gruber-Vodicka R. H."/>
            <person name="Seah K. B. B."/>
        </authorList>
    </citation>
    <scope>NUCLEOTIDE SEQUENCE</scope>
    <source>
        <strain evidence="2">BECK_BZ131</strain>
    </source>
</reference>
<organism evidence="2">
    <name type="scientific">Candidatus Kentrum sp. FW</name>
    <dbReference type="NCBI Taxonomy" id="2126338"/>
    <lineage>
        <taxon>Bacteria</taxon>
        <taxon>Pseudomonadati</taxon>
        <taxon>Pseudomonadota</taxon>
        <taxon>Gammaproteobacteria</taxon>
        <taxon>Candidatus Kentrum</taxon>
    </lineage>
</organism>
<feature type="domain" description="AAA" evidence="1">
    <location>
        <begin position="14"/>
        <end position="220"/>
    </location>
</feature>